<name>A0A5B2W384_9BACT</name>
<dbReference type="AlphaFoldDB" id="A0A5B2W384"/>
<evidence type="ECO:0000313" key="3">
    <source>
        <dbReference type="EMBL" id="KAA2244966.1"/>
    </source>
</evidence>
<organism evidence="3 4">
    <name type="scientific">Chitinophaga agrisoli</name>
    <dbReference type="NCBI Taxonomy" id="2607653"/>
    <lineage>
        <taxon>Bacteria</taxon>
        <taxon>Pseudomonadati</taxon>
        <taxon>Bacteroidota</taxon>
        <taxon>Chitinophagia</taxon>
        <taxon>Chitinophagales</taxon>
        <taxon>Chitinophagaceae</taxon>
        <taxon>Chitinophaga</taxon>
    </lineage>
</organism>
<dbReference type="InterPro" id="IPR009739">
    <property type="entry name" value="LprI-like_N"/>
</dbReference>
<dbReference type="Proteomes" id="UP000324611">
    <property type="component" value="Unassembled WGS sequence"/>
</dbReference>
<reference evidence="3 4" key="2">
    <citation type="submission" date="2019-09" db="EMBL/GenBank/DDBJ databases">
        <authorList>
            <person name="Jin C."/>
        </authorList>
    </citation>
    <scope>NUCLEOTIDE SEQUENCE [LARGE SCALE GENOMIC DNA]</scope>
    <source>
        <strain evidence="3 4">BN140078</strain>
    </source>
</reference>
<protein>
    <submittedName>
        <fullName evidence="3">DUF1311 domain-containing protein</fullName>
    </submittedName>
</protein>
<evidence type="ECO:0000259" key="2">
    <source>
        <dbReference type="Pfam" id="PF07007"/>
    </source>
</evidence>
<feature type="signal peptide" evidence="1">
    <location>
        <begin position="1"/>
        <end position="18"/>
    </location>
</feature>
<feature type="domain" description="Lysozyme inhibitor LprI-like N-terminal" evidence="2">
    <location>
        <begin position="40"/>
        <end position="112"/>
    </location>
</feature>
<proteinExistence type="predicted"/>
<feature type="chain" id="PRO_5022750016" evidence="1">
    <location>
        <begin position="19"/>
        <end position="140"/>
    </location>
</feature>
<sequence length="140" mass="16613">MKKVLFFLPLLLCLKSFAQTKQAVIDSLESNYQRCLSKSQYMYGCALEYYRQMDSMMDNIYRQLYTSLDTNRRRSLKVEQVQWEEKKEAYFKLLDTRVEKLHKKTMAGLDDQAISTDHKAAYIKDRVNALLVNYRHYTAG</sequence>
<comment type="caution">
    <text evidence="3">The sequence shown here is derived from an EMBL/GenBank/DDBJ whole genome shotgun (WGS) entry which is preliminary data.</text>
</comment>
<dbReference type="EMBL" id="VUOC01000001">
    <property type="protein sequence ID" value="KAA2244966.1"/>
    <property type="molecule type" value="Genomic_DNA"/>
</dbReference>
<evidence type="ECO:0000313" key="4">
    <source>
        <dbReference type="Proteomes" id="UP000324611"/>
    </source>
</evidence>
<gene>
    <name evidence="3" type="ORF">F0L74_03110</name>
</gene>
<keyword evidence="4" id="KW-1185">Reference proteome</keyword>
<evidence type="ECO:0000256" key="1">
    <source>
        <dbReference type="SAM" id="SignalP"/>
    </source>
</evidence>
<keyword evidence="1" id="KW-0732">Signal</keyword>
<dbReference type="Pfam" id="PF07007">
    <property type="entry name" value="LprI"/>
    <property type="match status" value="1"/>
</dbReference>
<accession>A0A5B2W384</accession>
<reference evidence="3 4" key="1">
    <citation type="submission" date="2019-09" db="EMBL/GenBank/DDBJ databases">
        <title>Chitinophaga ginsengihumi sp. nov., isolated from soil of ginseng rhizosphere.</title>
        <authorList>
            <person name="Lee J."/>
        </authorList>
    </citation>
    <scope>NUCLEOTIDE SEQUENCE [LARGE SCALE GENOMIC DNA]</scope>
    <source>
        <strain evidence="3 4">BN140078</strain>
    </source>
</reference>
<dbReference type="RefSeq" id="WP_149836362.1">
    <property type="nucleotide sequence ID" value="NZ_VUOC01000001.1"/>
</dbReference>